<feature type="compositionally biased region" description="Basic and acidic residues" evidence="1">
    <location>
        <begin position="146"/>
        <end position="158"/>
    </location>
</feature>
<dbReference type="Proteomes" id="UP001208570">
    <property type="component" value="Unassembled WGS sequence"/>
</dbReference>
<evidence type="ECO:0000256" key="1">
    <source>
        <dbReference type="SAM" id="MobiDB-lite"/>
    </source>
</evidence>
<protein>
    <submittedName>
        <fullName evidence="2">Uncharacterized protein</fullName>
    </submittedName>
</protein>
<proteinExistence type="predicted"/>
<comment type="caution">
    <text evidence="2">The sequence shown here is derived from an EMBL/GenBank/DDBJ whole genome shotgun (WGS) entry which is preliminary data.</text>
</comment>
<gene>
    <name evidence="2" type="ORF">LSH36_2687g00003</name>
</gene>
<evidence type="ECO:0000313" key="2">
    <source>
        <dbReference type="EMBL" id="KAK2138642.1"/>
    </source>
</evidence>
<organism evidence="2 3">
    <name type="scientific">Paralvinella palmiformis</name>
    <dbReference type="NCBI Taxonomy" id="53620"/>
    <lineage>
        <taxon>Eukaryota</taxon>
        <taxon>Metazoa</taxon>
        <taxon>Spiralia</taxon>
        <taxon>Lophotrochozoa</taxon>
        <taxon>Annelida</taxon>
        <taxon>Polychaeta</taxon>
        <taxon>Sedentaria</taxon>
        <taxon>Canalipalpata</taxon>
        <taxon>Terebellida</taxon>
        <taxon>Terebelliformia</taxon>
        <taxon>Alvinellidae</taxon>
        <taxon>Paralvinella</taxon>
    </lineage>
</organism>
<reference evidence="2" key="1">
    <citation type="journal article" date="2023" name="Mol. Biol. Evol.">
        <title>Third-Generation Sequencing Reveals the Adaptive Role of the Epigenome in Three Deep-Sea Polychaetes.</title>
        <authorList>
            <person name="Perez M."/>
            <person name="Aroh O."/>
            <person name="Sun Y."/>
            <person name="Lan Y."/>
            <person name="Juniper S.K."/>
            <person name="Young C.R."/>
            <person name="Angers B."/>
            <person name="Qian P.Y."/>
        </authorList>
    </citation>
    <scope>NUCLEOTIDE SEQUENCE</scope>
    <source>
        <strain evidence="2">P08H-3</strain>
    </source>
</reference>
<dbReference type="EMBL" id="JAODUP010002674">
    <property type="protein sequence ID" value="KAK2138642.1"/>
    <property type="molecule type" value="Genomic_DNA"/>
</dbReference>
<sequence length="188" mass="21299">MDFVKSKKIVAKLAYSSIENELYQFIEGQYDQSGQPIRKYVRAKLIILSNVMECLLDACDELAHHYSQWHEVERQAALAAEIYSIEKAFLKIEQASNDWLVNNTTIKSVSVTEQLKLELKVQHKMVDKLTQELETTFNQVMKDCDNKPTVQADDRKQSTQEPYSEVPGVLSKTSIAAVASTSLGRPVS</sequence>
<feature type="region of interest" description="Disordered" evidence="1">
    <location>
        <begin position="146"/>
        <end position="167"/>
    </location>
</feature>
<name>A0AAD9IPI3_9ANNE</name>
<dbReference type="AlphaFoldDB" id="A0AAD9IPI3"/>
<evidence type="ECO:0000313" key="3">
    <source>
        <dbReference type="Proteomes" id="UP001208570"/>
    </source>
</evidence>
<accession>A0AAD9IPI3</accession>
<keyword evidence="3" id="KW-1185">Reference proteome</keyword>